<comment type="caution">
    <text evidence="1">The sequence shown here is derived from an EMBL/GenBank/DDBJ whole genome shotgun (WGS) entry which is preliminary data.</text>
</comment>
<reference evidence="1 2" key="1">
    <citation type="submission" date="2024-09" db="EMBL/GenBank/DDBJ databases">
        <title>Rethinking Asexuality: The Enigmatic Case of Functional Sexual Genes in Lepraria (Stereocaulaceae).</title>
        <authorList>
            <person name="Doellman M."/>
            <person name="Sun Y."/>
            <person name="Barcenas-Pena A."/>
            <person name="Lumbsch H.T."/>
            <person name="Grewe F."/>
        </authorList>
    </citation>
    <scope>NUCLEOTIDE SEQUENCE [LARGE SCALE GENOMIC DNA]</scope>
    <source>
        <strain evidence="1 2">Grewe 0041</strain>
    </source>
</reference>
<accession>A0ABR4B8X4</accession>
<name>A0ABR4B8X4_9LECA</name>
<evidence type="ECO:0000313" key="2">
    <source>
        <dbReference type="Proteomes" id="UP001590951"/>
    </source>
</evidence>
<feature type="non-terminal residue" evidence="1">
    <location>
        <position position="54"/>
    </location>
</feature>
<protein>
    <submittedName>
        <fullName evidence="1">Uncharacterized protein</fullName>
    </submittedName>
</protein>
<dbReference type="Proteomes" id="UP001590951">
    <property type="component" value="Unassembled WGS sequence"/>
</dbReference>
<sequence length="54" mass="5954">MEDSIINSYNFTKDQPQLAVKMKNYLTKATGSPANEKTVSLVLTELSEGPEYAS</sequence>
<dbReference type="EMBL" id="JBHFEH010000021">
    <property type="protein sequence ID" value="KAL2053311.1"/>
    <property type="molecule type" value="Genomic_DNA"/>
</dbReference>
<gene>
    <name evidence="1" type="ORF">ABVK25_006304</name>
</gene>
<proteinExistence type="predicted"/>
<organism evidence="1 2">
    <name type="scientific">Lepraria finkii</name>
    <dbReference type="NCBI Taxonomy" id="1340010"/>
    <lineage>
        <taxon>Eukaryota</taxon>
        <taxon>Fungi</taxon>
        <taxon>Dikarya</taxon>
        <taxon>Ascomycota</taxon>
        <taxon>Pezizomycotina</taxon>
        <taxon>Lecanoromycetes</taxon>
        <taxon>OSLEUM clade</taxon>
        <taxon>Lecanoromycetidae</taxon>
        <taxon>Lecanorales</taxon>
        <taxon>Lecanorineae</taxon>
        <taxon>Stereocaulaceae</taxon>
        <taxon>Lepraria</taxon>
    </lineage>
</organism>
<evidence type="ECO:0000313" key="1">
    <source>
        <dbReference type="EMBL" id="KAL2053311.1"/>
    </source>
</evidence>
<keyword evidence="2" id="KW-1185">Reference proteome</keyword>